<dbReference type="Pfam" id="PF07714">
    <property type="entry name" value="PK_Tyr_Ser-Thr"/>
    <property type="match status" value="1"/>
</dbReference>
<gene>
    <name evidence="3" type="ORF">QBC41DRAFT_41867</name>
</gene>
<dbReference type="PANTHER" id="PTHR44305:SF2">
    <property type="entry name" value="SI:DKEY-192D15.2"/>
    <property type="match status" value="1"/>
</dbReference>
<dbReference type="InterPro" id="IPR053083">
    <property type="entry name" value="TF_kinase-domain_protein"/>
</dbReference>
<accession>A0AA40D4N5</accession>
<dbReference type="Proteomes" id="UP001174997">
    <property type="component" value="Unassembled WGS sequence"/>
</dbReference>
<dbReference type="InterPro" id="IPR011009">
    <property type="entry name" value="Kinase-like_dom_sf"/>
</dbReference>
<evidence type="ECO:0000259" key="2">
    <source>
        <dbReference type="PROSITE" id="PS50011"/>
    </source>
</evidence>
<name>A0AA40D4N5_9PEZI</name>
<proteinExistence type="predicted"/>
<dbReference type="GO" id="GO:0005524">
    <property type="term" value="F:ATP binding"/>
    <property type="evidence" value="ECO:0007669"/>
    <property type="project" value="InterPro"/>
</dbReference>
<dbReference type="AlphaFoldDB" id="A0AA40D4N5"/>
<dbReference type="SUPFAM" id="SSF56112">
    <property type="entry name" value="Protein kinase-like (PK-like)"/>
    <property type="match status" value="1"/>
</dbReference>
<evidence type="ECO:0000313" key="4">
    <source>
        <dbReference type="Proteomes" id="UP001174997"/>
    </source>
</evidence>
<dbReference type="PROSITE" id="PS50011">
    <property type="entry name" value="PROTEIN_KINASE_DOM"/>
    <property type="match status" value="1"/>
</dbReference>
<comment type="caution">
    <text evidence="3">The sequence shown here is derived from an EMBL/GenBank/DDBJ whole genome shotgun (WGS) entry which is preliminary data.</text>
</comment>
<protein>
    <recommendedName>
        <fullName evidence="2">Protein kinase domain-containing protein</fullName>
    </recommendedName>
</protein>
<dbReference type="Gene3D" id="1.10.510.10">
    <property type="entry name" value="Transferase(Phosphotransferase) domain 1"/>
    <property type="match status" value="1"/>
</dbReference>
<feature type="domain" description="Protein kinase" evidence="2">
    <location>
        <begin position="107"/>
        <end position="513"/>
    </location>
</feature>
<dbReference type="EMBL" id="JAULSY010000169">
    <property type="protein sequence ID" value="KAK0660139.1"/>
    <property type="molecule type" value="Genomic_DNA"/>
</dbReference>
<sequence>MDRKRTEEMSNLKGFRQLQQMRQDYFDHFRRGLSWNVDDRRDEWNRLKVPKPGKWPGYEAQLKKNPKGHNRIRKISCVWADAGPPSTKRAAMEANDRLAVTMQVAQFKLVKVLGWGGLGVASMYDAIGKNNENLRVVCKIDIHPHYPCIPREVKAHLMTAGAKHVMQQVILQAEGGISESDLQKLGGRGRQTAAGVDLNAPTSLGSKKRKRDAADDNDFELVEEVPIGEFEELDINEIRHDMRAEARKQLDADQRVLFLQFMDRGRLDDHICRAAESKKPFPNLVLWQVFDCLFRGVIGMAYPEAFMPWDVDPSKVQIPEVTETSRGLKPLEPYDDRDTLVHFDIDPLNILVSNFDENEHNLAPLIKIADLGLVHTFNPDVDAWTYWNARTRGKASVYTPEQLTEEWDYLNGNPMTVKSETAGNFNWWTNLYQIAIIMWQMVALCHQECPPVVEQVKIKMLDGTEATEYGFGGFILNNKKFKHIDRDLRELINQCMLHVPAKRPTMEQLENILEAKTKRQGVDANNQEEVEAQDYCEWLFKGTLAPKPPQPRDYKLPEGLRGWAVRNVDERQKVWLETAEEAAKRRALNRAAKTRRMNPGRVLANKFGFVREVRSIWGQFRTGL</sequence>
<dbReference type="PANTHER" id="PTHR44305">
    <property type="entry name" value="SI:DKEY-192D15.2-RELATED"/>
    <property type="match status" value="1"/>
</dbReference>
<evidence type="ECO:0000313" key="3">
    <source>
        <dbReference type="EMBL" id="KAK0660139.1"/>
    </source>
</evidence>
<feature type="region of interest" description="Disordered" evidence="1">
    <location>
        <begin position="188"/>
        <end position="211"/>
    </location>
</feature>
<reference evidence="3" key="1">
    <citation type="submission" date="2023-06" db="EMBL/GenBank/DDBJ databases">
        <title>Genome-scale phylogeny and comparative genomics of the fungal order Sordariales.</title>
        <authorList>
            <consortium name="Lawrence Berkeley National Laboratory"/>
            <person name="Hensen N."/>
            <person name="Bonometti L."/>
            <person name="Westerberg I."/>
            <person name="Brannstrom I.O."/>
            <person name="Guillou S."/>
            <person name="Cros-Aarteil S."/>
            <person name="Calhoun S."/>
            <person name="Haridas S."/>
            <person name="Kuo A."/>
            <person name="Mondo S."/>
            <person name="Pangilinan J."/>
            <person name="Riley R."/>
            <person name="Labutti K."/>
            <person name="Andreopoulos B."/>
            <person name="Lipzen A."/>
            <person name="Chen C."/>
            <person name="Yanf M."/>
            <person name="Daum C."/>
            <person name="Ng V."/>
            <person name="Clum A."/>
            <person name="Steindorff A."/>
            <person name="Ohm R."/>
            <person name="Martin F."/>
            <person name="Silar P."/>
            <person name="Natvig D."/>
            <person name="Lalanne C."/>
            <person name="Gautier V."/>
            <person name="Ament-Velasquez S.L."/>
            <person name="Kruys A."/>
            <person name="Hutchinson M.I."/>
            <person name="Powell A.J."/>
            <person name="Barry K."/>
            <person name="Miller A.N."/>
            <person name="Grigoriev I.V."/>
            <person name="Debuchy R."/>
            <person name="Gladieux P."/>
            <person name="Thoren M.H."/>
            <person name="Johannesson H."/>
        </authorList>
    </citation>
    <scope>NUCLEOTIDE SEQUENCE</scope>
    <source>
        <strain evidence="3">CBS 307.81</strain>
    </source>
</reference>
<organism evidence="3 4">
    <name type="scientific">Cercophora samala</name>
    <dbReference type="NCBI Taxonomy" id="330535"/>
    <lineage>
        <taxon>Eukaryota</taxon>
        <taxon>Fungi</taxon>
        <taxon>Dikarya</taxon>
        <taxon>Ascomycota</taxon>
        <taxon>Pezizomycotina</taxon>
        <taxon>Sordariomycetes</taxon>
        <taxon>Sordariomycetidae</taxon>
        <taxon>Sordariales</taxon>
        <taxon>Lasiosphaeriaceae</taxon>
        <taxon>Cercophora</taxon>
    </lineage>
</organism>
<dbReference type="InterPro" id="IPR000719">
    <property type="entry name" value="Prot_kinase_dom"/>
</dbReference>
<dbReference type="InterPro" id="IPR001245">
    <property type="entry name" value="Ser-Thr/Tyr_kinase_cat_dom"/>
</dbReference>
<dbReference type="GO" id="GO:0004672">
    <property type="term" value="F:protein kinase activity"/>
    <property type="evidence" value="ECO:0007669"/>
    <property type="project" value="InterPro"/>
</dbReference>
<keyword evidence="4" id="KW-1185">Reference proteome</keyword>
<evidence type="ECO:0000256" key="1">
    <source>
        <dbReference type="SAM" id="MobiDB-lite"/>
    </source>
</evidence>